<dbReference type="WBParaSite" id="OFLC_0000664601-mRNA-1">
    <property type="protein sequence ID" value="OFLC_0000664601-mRNA-1"/>
    <property type="gene ID" value="OFLC_0000664601"/>
</dbReference>
<gene>
    <name evidence="1" type="ORF">OFLC_LOCUS6645</name>
</gene>
<proteinExistence type="predicted"/>
<organism evidence="3">
    <name type="scientific">Onchocerca flexuosa</name>
    <dbReference type="NCBI Taxonomy" id="387005"/>
    <lineage>
        <taxon>Eukaryota</taxon>
        <taxon>Metazoa</taxon>
        <taxon>Ecdysozoa</taxon>
        <taxon>Nematoda</taxon>
        <taxon>Chromadorea</taxon>
        <taxon>Rhabditida</taxon>
        <taxon>Spirurina</taxon>
        <taxon>Spiruromorpha</taxon>
        <taxon>Filarioidea</taxon>
        <taxon>Onchocercidae</taxon>
        <taxon>Onchocerca</taxon>
    </lineage>
</organism>
<sequence>MEFKKENEISVVELSNCYANTSVPIMVIPYQLIFMRLNLKAHLVHRKL</sequence>
<name>A0A183HGN5_9BILA</name>
<evidence type="ECO:0000313" key="1">
    <source>
        <dbReference type="EMBL" id="VDO47286.1"/>
    </source>
</evidence>
<keyword evidence="2" id="KW-1185">Reference proteome</keyword>
<dbReference type="Proteomes" id="UP000267606">
    <property type="component" value="Unassembled WGS sequence"/>
</dbReference>
<reference evidence="1 2" key="2">
    <citation type="submission" date="2018-11" db="EMBL/GenBank/DDBJ databases">
        <authorList>
            <consortium name="Pathogen Informatics"/>
        </authorList>
    </citation>
    <scope>NUCLEOTIDE SEQUENCE [LARGE SCALE GENOMIC DNA]</scope>
</reference>
<evidence type="ECO:0000313" key="2">
    <source>
        <dbReference type="Proteomes" id="UP000267606"/>
    </source>
</evidence>
<dbReference type="AlphaFoldDB" id="A0A183HGN5"/>
<evidence type="ECO:0000313" key="3">
    <source>
        <dbReference type="WBParaSite" id="OFLC_0000664601-mRNA-1"/>
    </source>
</evidence>
<dbReference type="EMBL" id="UZAJ01006441">
    <property type="protein sequence ID" value="VDO47286.1"/>
    <property type="molecule type" value="Genomic_DNA"/>
</dbReference>
<reference evidence="3" key="1">
    <citation type="submission" date="2016-06" db="UniProtKB">
        <authorList>
            <consortium name="WormBaseParasite"/>
        </authorList>
    </citation>
    <scope>IDENTIFICATION</scope>
</reference>
<protein>
    <submittedName>
        <fullName evidence="1 3">Uncharacterized protein</fullName>
    </submittedName>
</protein>
<accession>A0A183HGN5</accession>